<dbReference type="InterPro" id="IPR036285">
    <property type="entry name" value="PRP4-like_sf"/>
</dbReference>
<dbReference type="Proteomes" id="UP000271098">
    <property type="component" value="Unassembled WGS sequence"/>
</dbReference>
<accession>A0A3P6RH29</accession>
<organism evidence="1 2">
    <name type="scientific">Gongylonema pulchrum</name>
    <dbReference type="NCBI Taxonomy" id="637853"/>
    <lineage>
        <taxon>Eukaryota</taxon>
        <taxon>Metazoa</taxon>
        <taxon>Ecdysozoa</taxon>
        <taxon>Nematoda</taxon>
        <taxon>Chromadorea</taxon>
        <taxon>Rhabditida</taxon>
        <taxon>Spirurina</taxon>
        <taxon>Spiruromorpha</taxon>
        <taxon>Spiruroidea</taxon>
        <taxon>Gongylonematidae</taxon>
        <taxon>Gongylonema</taxon>
    </lineage>
</organism>
<dbReference type="AlphaFoldDB" id="A0A3P6RH29"/>
<name>A0A3P6RH29_9BILA</name>
<evidence type="ECO:0000313" key="1">
    <source>
        <dbReference type="EMBL" id="VDK58557.1"/>
    </source>
</evidence>
<dbReference type="EMBL" id="UYRT01019541">
    <property type="protein sequence ID" value="VDK58557.1"/>
    <property type="molecule type" value="Genomic_DNA"/>
</dbReference>
<keyword evidence="2" id="KW-1185">Reference proteome</keyword>
<reference evidence="1 2" key="1">
    <citation type="submission" date="2018-11" db="EMBL/GenBank/DDBJ databases">
        <authorList>
            <consortium name="Pathogen Informatics"/>
        </authorList>
    </citation>
    <scope>NUCLEOTIDE SEQUENCE [LARGE SCALE GENOMIC DNA]</scope>
</reference>
<dbReference type="SUPFAM" id="SSF158230">
    <property type="entry name" value="PRP4-like"/>
    <property type="match status" value="1"/>
</dbReference>
<gene>
    <name evidence="1" type="ORF">GPUH_LOCUS7498</name>
</gene>
<sequence length="54" mass="6418">MDAVDNPMEREVMAEFERRRRARTLTLPTDDGHVKLLLRKLDEPICELQNNSFF</sequence>
<proteinExistence type="predicted"/>
<protein>
    <submittedName>
        <fullName evidence="1">Uncharacterized protein</fullName>
    </submittedName>
</protein>
<evidence type="ECO:0000313" key="2">
    <source>
        <dbReference type="Proteomes" id="UP000271098"/>
    </source>
</evidence>